<feature type="region of interest" description="Disordered" evidence="5">
    <location>
        <begin position="158"/>
        <end position="193"/>
    </location>
</feature>
<dbReference type="Gene3D" id="3.40.50.150">
    <property type="entry name" value="Vaccinia Virus protein VP39"/>
    <property type="match status" value="1"/>
</dbReference>
<keyword evidence="2 8" id="KW-0489">Methyltransferase</keyword>
<evidence type="ECO:0000313" key="9">
    <source>
        <dbReference type="Proteomes" id="UP001049518"/>
    </source>
</evidence>
<keyword evidence="9" id="KW-1185">Reference proteome</keyword>
<sequence length="580" mass="61025">MGNTAGTRSESPLAADGPWIGRADVTRTWRGRDTDRAWTGHGQARGGQYGRVPDLRAPLDRVRAVLDGADYTVDAVRGLLGPVAGGALARDEIVPALRATRGGSPLEALTRLFWLQVPVDVKALDAAALPVDALVAAGLAEVSGGEVRALLHVEPLESVDGGGDGGGELGDGGMEDGDGGGEDGDGGDRCRGRDGHAGYAVSDLKVRPGSGRVVPSDHVVGAGGASGSLARLVVHRAVDNILDLGTGCGVQALHLAARNPSARITATDVNPRALKLAAMSFALSGADGVELLEGPFLEPVRRRRFDLIVSNPPFVVAPSGDGGRRFTYRESGLPGDDFCRRLVTEAPALLDDGGHVQLLANWLHVEGVPWDERVGAWARESACDAWIVQREVQDPAEYAELWLRDSCEAGTPEYHARYEAWLGHFERQGVTGVGFGWITLRRSGADRPAVRVEEIRHAVEQPAGAYVDHVLDGLAAAEKFSTVCGQPVLRAAPGIVQEQIGEPGAEDPERIVLRQSGRLRRAAGVGTVEAALASVCDGTLPLDPLLDAIARLTGMDPDEVRAHAAAVLPELIADGFFEVP</sequence>
<proteinExistence type="inferred from homology"/>
<comment type="similarity">
    <text evidence="1">Belongs to the eukaryotic/archaeal PrmC-related family.</text>
</comment>
<dbReference type="InterPro" id="IPR052190">
    <property type="entry name" value="Euk-Arch_PrmC-MTase"/>
</dbReference>
<evidence type="ECO:0000256" key="2">
    <source>
        <dbReference type="ARBA" id="ARBA00022603"/>
    </source>
</evidence>
<organism evidence="8 9">
    <name type="scientific">Actinomadura graeca</name>
    <dbReference type="NCBI Taxonomy" id="2750812"/>
    <lineage>
        <taxon>Bacteria</taxon>
        <taxon>Bacillati</taxon>
        <taxon>Actinomycetota</taxon>
        <taxon>Actinomycetes</taxon>
        <taxon>Streptosporangiales</taxon>
        <taxon>Thermomonosporaceae</taxon>
        <taxon>Actinomadura</taxon>
    </lineage>
</organism>
<gene>
    <name evidence="8" type="ORF">AGRA3207_003768</name>
</gene>
<dbReference type="PANTHER" id="PTHR45875">
    <property type="entry name" value="METHYLTRANSFERASE N6AMT1"/>
    <property type="match status" value="1"/>
</dbReference>
<evidence type="ECO:0000256" key="4">
    <source>
        <dbReference type="ARBA" id="ARBA00022691"/>
    </source>
</evidence>
<evidence type="ECO:0000256" key="5">
    <source>
        <dbReference type="SAM" id="MobiDB-lite"/>
    </source>
</evidence>
<evidence type="ECO:0000259" key="7">
    <source>
        <dbReference type="Pfam" id="PF23186"/>
    </source>
</evidence>
<dbReference type="SUPFAM" id="SSF53335">
    <property type="entry name" value="S-adenosyl-L-methionine-dependent methyltransferases"/>
    <property type="match status" value="1"/>
</dbReference>
<name>A0ABX8QYE0_9ACTN</name>
<reference evidence="8" key="1">
    <citation type="submission" date="2020-07" db="EMBL/GenBank/DDBJ databases">
        <authorList>
            <person name="Tarantini F.S."/>
            <person name="Hong K.W."/>
            <person name="Chan K.G."/>
        </authorList>
    </citation>
    <scope>NUCLEOTIDE SEQUENCE</scope>
    <source>
        <strain evidence="8">32-07</strain>
    </source>
</reference>
<accession>A0ABX8QYE0</accession>
<dbReference type="PROSITE" id="PS00092">
    <property type="entry name" value="N6_MTASE"/>
    <property type="match status" value="1"/>
</dbReference>
<keyword evidence="4" id="KW-0949">S-adenosyl-L-methionine</keyword>
<feature type="domain" description="DUF7059" evidence="7">
    <location>
        <begin position="69"/>
        <end position="149"/>
    </location>
</feature>
<dbReference type="GO" id="GO:0032259">
    <property type="term" value="P:methylation"/>
    <property type="evidence" value="ECO:0007669"/>
    <property type="project" value="UniProtKB-KW"/>
</dbReference>
<dbReference type="EMBL" id="CP059572">
    <property type="protein sequence ID" value="QXJ22717.1"/>
    <property type="molecule type" value="Genomic_DNA"/>
</dbReference>
<protein>
    <submittedName>
        <fullName evidence="8">Class I SAM-dependent methyltransferase</fullName>
    </submittedName>
</protein>
<dbReference type="Pfam" id="PF05175">
    <property type="entry name" value="MTS"/>
    <property type="match status" value="1"/>
</dbReference>
<dbReference type="InterPro" id="IPR002052">
    <property type="entry name" value="DNA_methylase_N6_adenine_CS"/>
</dbReference>
<evidence type="ECO:0000313" key="8">
    <source>
        <dbReference type="EMBL" id="QXJ22717.1"/>
    </source>
</evidence>
<feature type="compositionally biased region" description="Acidic residues" evidence="5">
    <location>
        <begin position="173"/>
        <end position="185"/>
    </location>
</feature>
<keyword evidence="3" id="KW-0808">Transferase</keyword>
<dbReference type="InterPro" id="IPR029063">
    <property type="entry name" value="SAM-dependent_MTases_sf"/>
</dbReference>
<dbReference type="InterPro" id="IPR055487">
    <property type="entry name" value="DUF7059"/>
</dbReference>
<evidence type="ECO:0000256" key="1">
    <source>
        <dbReference type="ARBA" id="ARBA00006149"/>
    </source>
</evidence>
<evidence type="ECO:0000259" key="6">
    <source>
        <dbReference type="Pfam" id="PF05175"/>
    </source>
</evidence>
<dbReference type="Pfam" id="PF23186">
    <property type="entry name" value="DUF7059"/>
    <property type="match status" value="1"/>
</dbReference>
<dbReference type="Proteomes" id="UP001049518">
    <property type="component" value="Chromosome"/>
</dbReference>
<feature type="compositionally biased region" description="Gly residues" evidence="5">
    <location>
        <begin position="160"/>
        <end position="172"/>
    </location>
</feature>
<feature type="domain" description="Methyltransferase small" evidence="6">
    <location>
        <begin position="232"/>
        <end position="360"/>
    </location>
</feature>
<evidence type="ECO:0000256" key="3">
    <source>
        <dbReference type="ARBA" id="ARBA00022679"/>
    </source>
</evidence>
<dbReference type="CDD" id="cd02440">
    <property type="entry name" value="AdoMet_MTases"/>
    <property type="match status" value="1"/>
</dbReference>
<dbReference type="InterPro" id="IPR007848">
    <property type="entry name" value="Small_mtfrase_dom"/>
</dbReference>
<dbReference type="PANTHER" id="PTHR45875:SF1">
    <property type="entry name" value="METHYLTRANSFERASE N6AMT1"/>
    <property type="match status" value="1"/>
</dbReference>
<dbReference type="GO" id="GO:0008168">
    <property type="term" value="F:methyltransferase activity"/>
    <property type="evidence" value="ECO:0007669"/>
    <property type="project" value="UniProtKB-KW"/>
</dbReference>